<organism evidence="2 3">
    <name type="scientific">Podospora didyma</name>
    <dbReference type="NCBI Taxonomy" id="330526"/>
    <lineage>
        <taxon>Eukaryota</taxon>
        <taxon>Fungi</taxon>
        <taxon>Dikarya</taxon>
        <taxon>Ascomycota</taxon>
        <taxon>Pezizomycotina</taxon>
        <taxon>Sordariomycetes</taxon>
        <taxon>Sordariomycetidae</taxon>
        <taxon>Sordariales</taxon>
        <taxon>Podosporaceae</taxon>
        <taxon>Podospora</taxon>
    </lineage>
</organism>
<name>A0AAE0K5H3_9PEZI</name>
<gene>
    <name evidence="2" type="ORF">B0H63DRAFT_313241</name>
</gene>
<dbReference type="Proteomes" id="UP001285441">
    <property type="component" value="Unassembled WGS sequence"/>
</dbReference>
<proteinExistence type="predicted"/>
<keyword evidence="3" id="KW-1185">Reference proteome</keyword>
<keyword evidence="1" id="KW-0732">Signal</keyword>
<dbReference type="AlphaFoldDB" id="A0AAE0K5H3"/>
<comment type="caution">
    <text evidence="2">The sequence shown here is derived from an EMBL/GenBank/DDBJ whole genome shotgun (WGS) entry which is preliminary data.</text>
</comment>
<feature type="signal peptide" evidence="1">
    <location>
        <begin position="1"/>
        <end position="25"/>
    </location>
</feature>
<sequence length="267" mass="27724">MMRSYSWGFPTLLEILGFIVPQIVALPQPDIASSTFSFIGNEYEDAVCKPMVLRSTETVPPCLEIETIERICSPNGTTPLALEAHRQCMCGGSFFVEWPFCLQCLYTHGLRSERDVFHHRSVISAASSTLCNAAVVTATFAAIFKSVSNTLPTPTTGATISSDRAVSKTAVSLYFTATQSQGPGRITGSAAAATATALFTAPPLSNDSGGVSSDGLGQTVSTKTGLASVTKPGSIASSSTASSDGDIMITSNVGLLAAGVLVALVLL</sequence>
<dbReference type="EMBL" id="JAULSW010000009">
    <property type="protein sequence ID" value="KAK3370279.1"/>
    <property type="molecule type" value="Genomic_DNA"/>
</dbReference>
<protein>
    <submittedName>
        <fullName evidence="2">Uncharacterized protein</fullName>
    </submittedName>
</protein>
<evidence type="ECO:0000256" key="1">
    <source>
        <dbReference type="SAM" id="SignalP"/>
    </source>
</evidence>
<evidence type="ECO:0000313" key="2">
    <source>
        <dbReference type="EMBL" id="KAK3370279.1"/>
    </source>
</evidence>
<reference evidence="2" key="1">
    <citation type="journal article" date="2023" name="Mol. Phylogenet. Evol.">
        <title>Genome-scale phylogeny and comparative genomics of the fungal order Sordariales.</title>
        <authorList>
            <person name="Hensen N."/>
            <person name="Bonometti L."/>
            <person name="Westerberg I."/>
            <person name="Brannstrom I.O."/>
            <person name="Guillou S."/>
            <person name="Cros-Aarteil S."/>
            <person name="Calhoun S."/>
            <person name="Haridas S."/>
            <person name="Kuo A."/>
            <person name="Mondo S."/>
            <person name="Pangilinan J."/>
            <person name="Riley R."/>
            <person name="LaButti K."/>
            <person name="Andreopoulos B."/>
            <person name="Lipzen A."/>
            <person name="Chen C."/>
            <person name="Yan M."/>
            <person name="Daum C."/>
            <person name="Ng V."/>
            <person name="Clum A."/>
            <person name="Steindorff A."/>
            <person name="Ohm R.A."/>
            <person name="Martin F."/>
            <person name="Silar P."/>
            <person name="Natvig D.O."/>
            <person name="Lalanne C."/>
            <person name="Gautier V."/>
            <person name="Ament-Velasquez S.L."/>
            <person name="Kruys A."/>
            <person name="Hutchinson M.I."/>
            <person name="Powell A.J."/>
            <person name="Barry K."/>
            <person name="Miller A.N."/>
            <person name="Grigoriev I.V."/>
            <person name="Debuchy R."/>
            <person name="Gladieux P."/>
            <person name="Hiltunen Thoren M."/>
            <person name="Johannesson H."/>
        </authorList>
    </citation>
    <scope>NUCLEOTIDE SEQUENCE</scope>
    <source>
        <strain evidence="2">CBS 232.78</strain>
    </source>
</reference>
<accession>A0AAE0K5H3</accession>
<feature type="chain" id="PRO_5042094662" evidence="1">
    <location>
        <begin position="26"/>
        <end position="267"/>
    </location>
</feature>
<reference evidence="2" key="2">
    <citation type="submission" date="2023-06" db="EMBL/GenBank/DDBJ databases">
        <authorList>
            <consortium name="Lawrence Berkeley National Laboratory"/>
            <person name="Haridas S."/>
            <person name="Hensen N."/>
            <person name="Bonometti L."/>
            <person name="Westerberg I."/>
            <person name="Brannstrom I.O."/>
            <person name="Guillou S."/>
            <person name="Cros-Aarteil S."/>
            <person name="Calhoun S."/>
            <person name="Kuo A."/>
            <person name="Mondo S."/>
            <person name="Pangilinan J."/>
            <person name="Riley R."/>
            <person name="LaButti K."/>
            <person name="Andreopoulos B."/>
            <person name="Lipzen A."/>
            <person name="Chen C."/>
            <person name="Yanf M."/>
            <person name="Daum C."/>
            <person name="Ng V."/>
            <person name="Clum A."/>
            <person name="Steindorff A."/>
            <person name="Ohm R."/>
            <person name="Martin F."/>
            <person name="Silar P."/>
            <person name="Natvig D."/>
            <person name="Lalanne C."/>
            <person name="Gautier V."/>
            <person name="Ament-velasquez S.L."/>
            <person name="Kruys A."/>
            <person name="Hutchinson M.I."/>
            <person name="Powell A.J."/>
            <person name="Barry K."/>
            <person name="Miller A.N."/>
            <person name="Grigoriev I.V."/>
            <person name="Debuchy R."/>
            <person name="Gladieux P."/>
            <person name="Thoren M.H."/>
            <person name="Johannesson H."/>
        </authorList>
    </citation>
    <scope>NUCLEOTIDE SEQUENCE</scope>
    <source>
        <strain evidence="2">CBS 232.78</strain>
    </source>
</reference>
<evidence type="ECO:0000313" key="3">
    <source>
        <dbReference type="Proteomes" id="UP001285441"/>
    </source>
</evidence>